<dbReference type="UniPathway" id="UPA00087">
    <property type="reaction ID" value="UER00172"/>
</dbReference>
<dbReference type="PANTHER" id="PTHR10210">
    <property type="entry name" value="RIBOSE-PHOSPHATE DIPHOSPHOKINASE FAMILY MEMBER"/>
    <property type="match status" value="1"/>
</dbReference>
<keyword evidence="9" id="KW-0963">Cytoplasm</keyword>
<dbReference type="CDD" id="cd06223">
    <property type="entry name" value="PRTases_typeI"/>
    <property type="match status" value="1"/>
</dbReference>
<feature type="binding site" evidence="9">
    <location>
        <position position="166"/>
    </location>
    <ligand>
        <name>Mg(2+)</name>
        <dbReference type="ChEBI" id="CHEBI:18420"/>
    </ligand>
</feature>
<evidence type="ECO:0000256" key="7">
    <source>
        <dbReference type="ARBA" id="ARBA00022842"/>
    </source>
</evidence>
<dbReference type="GO" id="GO:0016301">
    <property type="term" value="F:kinase activity"/>
    <property type="evidence" value="ECO:0007669"/>
    <property type="project" value="UniProtKB-KW"/>
</dbReference>
<dbReference type="NCBIfam" id="NF002320">
    <property type="entry name" value="PRK01259.1"/>
    <property type="match status" value="1"/>
</dbReference>
<dbReference type="GO" id="GO:0006164">
    <property type="term" value="P:purine nucleotide biosynthetic process"/>
    <property type="evidence" value="ECO:0007669"/>
    <property type="project" value="TreeGrafter"/>
</dbReference>
<keyword evidence="3 9" id="KW-0545">Nucleotide biosynthesis</keyword>
<keyword evidence="4 9" id="KW-0547">Nucleotide-binding</keyword>
<evidence type="ECO:0000256" key="3">
    <source>
        <dbReference type="ARBA" id="ARBA00022727"/>
    </source>
</evidence>
<dbReference type="EC" id="2.7.6.1" evidence="9"/>
<evidence type="ECO:0000313" key="11">
    <source>
        <dbReference type="EMBL" id="PKQ27998.1"/>
    </source>
</evidence>
<comment type="caution">
    <text evidence="11">The sequence shown here is derived from an EMBL/GenBank/DDBJ whole genome shotgun (WGS) entry which is preliminary data.</text>
</comment>
<dbReference type="NCBIfam" id="TIGR01251">
    <property type="entry name" value="ribP_PPkin"/>
    <property type="match status" value="1"/>
</dbReference>
<feature type="binding site" evidence="9">
    <location>
        <begin position="34"/>
        <end position="36"/>
    </location>
    <ligand>
        <name>ATP</name>
        <dbReference type="ChEBI" id="CHEBI:30616"/>
    </ligand>
</feature>
<dbReference type="InterPro" id="IPR005946">
    <property type="entry name" value="Rib-P_diPkinase"/>
</dbReference>
<comment type="cofactor">
    <cofactor evidence="9">
        <name>Mg(2+)</name>
        <dbReference type="ChEBI" id="CHEBI:18420"/>
    </cofactor>
    <text evidence="9">Binds 2 Mg(2+) ions per subunit.</text>
</comment>
<feature type="binding site" evidence="9">
    <location>
        <position position="191"/>
    </location>
    <ligand>
        <name>D-ribose 5-phosphate</name>
        <dbReference type="ChEBI" id="CHEBI:78346"/>
    </ligand>
</feature>
<keyword evidence="2 9" id="KW-0479">Metal-binding</keyword>
<dbReference type="Proteomes" id="UP000233654">
    <property type="component" value="Unassembled WGS sequence"/>
</dbReference>
<comment type="subunit">
    <text evidence="9">Homohexamer.</text>
</comment>
<dbReference type="GO" id="GO:0004749">
    <property type="term" value="F:ribose phosphate diphosphokinase activity"/>
    <property type="evidence" value="ECO:0007669"/>
    <property type="project" value="UniProtKB-UniRule"/>
</dbReference>
<comment type="similarity">
    <text evidence="9">Belongs to the ribose-phosphate pyrophosphokinase family. Class I subfamily.</text>
</comment>
<keyword evidence="6 9" id="KW-0067">ATP-binding</keyword>
<gene>
    <name evidence="9" type="primary">prs</name>
    <name evidence="11" type="ORF">CVT63_05045</name>
</gene>
<dbReference type="Gene3D" id="3.40.50.2020">
    <property type="match status" value="2"/>
</dbReference>
<dbReference type="EMBL" id="PHEX01000038">
    <property type="protein sequence ID" value="PKQ27998.1"/>
    <property type="molecule type" value="Genomic_DNA"/>
</dbReference>
<protein>
    <recommendedName>
        <fullName evidence="9">Ribose-phosphate pyrophosphokinase</fullName>
        <shortName evidence="9">RPPK</shortName>
        <ecNumber evidence="9">2.7.6.1</ecNumber>
    </recommendedName>
    <alternativeName>
        <fullName evidence="9">5-phospho-D-ribosyl alpha-1-diphosphate synthase</fullName>
    </alternativeName>
    <alternativeName>
        <fullName evidence="9">Phosphoribosyl diphosphate synthase</fullName>
    </alternativeName>
    <alternativeName>
        <fullName evidence="9">Phosphoribosyl pyrophosphate synthase</fullName>
        <shortName evidence="9">P-Rib-PP synthase</shortName>
        <shortName evidence="9">PRPP synthase</shortName>
        <shortName evidence="9">PRPPase</shortName>
    </alternativeName>
</protein>
<name>A0A2N3G5W9_9ACTN</name>
<evidence type="ECO:0000256" key="5">
    <source>
        <dbReference type="ARBA" id="ARBA00022777"/>
    </source>
</evidence>
<dbReference type="GO" id="GO:0002189">
    <property type="term" value="C:ribose phosphate diphosphokinase complex"/>
    <property type="evidence" value="ECO:0007669"/>
    <property type="project" value="TreeGrafter"/>
</dbReference>
<reference evidence="11 12" key="1">
    <citation type="journal article" date="2017" name="ISME J.">
        <title>Potential for microbial H2 and metal transformations associated with novel bacteria and archaea in deep terrestrial subsurface sediments.</title>
        <authorList>
            <person name="Hernsdorf A.W."/>
            <person name="Amano Y."/>
            <person name="Miyakawa K."/>
            <person name="Ise K."/>
            <person name="Suzuki Y."/>
            <person name="Anantharaman K."/>
            <person name="Probst A."/>
            <person name="Burstein D."/>
            <person name="Thomas B.C."/>
            <person name="Banfield J.F."/>
        </authorList>
    </citation>
    <scope>NUCLEOTIDE SEQUENCE [LARGE SCALE GENOMIC DNA]</scope>
    <source>
        <strain evidence="11">HGW-Actinobacteria-3</strain>
    </source>
</reference>
<dbReference type="HAMAP" id="MF_00583_B">
    <property type="entry name" value="RibP_PPkinase_B"/>
    <property type="match status" value="1"/>
</dbReference>
<feature type="binding site" evidence="9">
    <location>
        <position position="127"/>
    </location>
    <ligand>
        <name>Mg(2+)</name>
        <dbReference type="ChEBI" id="CHEBI:18420"/>
    </ligand>
</feature>
<dbReference type="AlphaFoldDB" id="A0A2N3G5W9"/>
<comment type="pathway">
    <text evidence="9">Metabolic intermediate biosynthesis; 5-phospho-alpha-D-ribose 1-diphosphate biosynthesis; 5-phospho-alpha-D-ribose 1-diphosphate from D-ribose 5-phosphate (route I): step 1/1.</text>
</comment>
<dbReference type="InterPro" id="IPR029057">
    <property type="entry name" value="PRTase-like"/>
</dbReference>
<sequence>MMVFAGTSHRELGEEVAAGIGVTLGNVDTSKFANGEIYVRFLDSVRGVDAFVIQTCSKPINDNIMELLLMIDALKRASAKRITAVMPYYGYSRQDKKTQSREPISAHLIADVLTAAGANRVLSVDLHAGQIQGFFDFPLDHITAMPLLTSYFIQKNLKDVVVVSPDAGRVKVAKRMSDVLHKPMAIMNKERPGKNKAEILHVIGEVNDRTAILIDDMVDTAGTMVKAADALKKHGAKEIYACATHPILSGPAIERIERSEIKELVVTNTLPVPPKNKIDKITVLSIAPLLANTITAVFKEESVSEIAGADNQT</sequence>
<dbReference type="InterPro" id="IPR000836">
    <property type="entry name" value="PRTase_dom"/>
</dbReference>
<evidence type="ECO:0000256" key="6">
    <source>
        <dbReference type="ARBA" id="ARBA00022840"/>
    </source>
</evidence>
<dbReference type="Pfam" id="PF13793">
    <property type="entry name" value="Pribosyltran_N"/>
    <property type="match status" value="1"/>
</dbReference>
<dbReference type="GO" id="GO:0009156">
    <property type="term" value="P:ribonucleoside monophosphate biosynthetic process"/>
    <property type="evidence" value="ECO:0007669"/>
    <property type="project" value="InterPro"/>
</dbReference>
<dbReference type="FunFam" id="3.40.50.2020:FF:000007">
    <property type="entry name" value="Ribose-phosphate pyrophosphokinase"/>
    <property type="match status" value="1"/>
</dbReference>
<evidence type="ECO:0000256" key="9">
    <source>
        <dbReference type="HAMAP-Rule" id="MF_00583"/>
    </source>
</evidence>
<feature type="active site" evidence="9">
    <location>
        <position position="189"/>
    </location>
</feature>
<dbReference type="InterPro" id="IPR029099">
    <property type="entry name" value="Pribosyltran_N"/>
</dbReference>
<dbReference type="GO" id="GO:0006015">
    <property type="term" value="P:5-phosphoribose 1-diphosphate biosynthetic process"/>
    <property type="evidence" value="ECO:0007669"/>
    <property type="project" value="UniProtKB-UniRule"/>
</dbReference>
<feature type="binding site" evidence="9">
    <location>
        <begin position="219"/>
        <end position="223"/>
    </location>
    <ligand>
        <name>D-ribose 5-phosphate</name>
        <dbReference type="ChEBI" id="CHEBI:78346"/>
    </ligand>
</feature>
<dbReference type="PROSITE" id="PS00114">
    <property type="entry name" value="PRPP_SYNTHASE"/>
    <property type="match status" value="1"/>
</dbReference>
<keyword evidence="1 9" id="KW-0808">Transferase</keyword>
<dbReference type="GO" id="GO:0005737">
    <property type="term" value="C:cytoplasm"/>
    <property type="evidence" value="ECO:0007669"/>
    <property type="project" value="UniProtKB-SubCell"/>
</dbReference>
<comment type="subcellular location">
    <subcellularLocation>
        <location evidence="9">Cytoplasm</location>
    </subcellularLocation>
</comment>
<feature type="binding site" evidence="9">
    <location>
        <begin position="93"/>
        <end position="94"/>
    </location>
    <ligand>
        <name>ATP</name>
        <dbReference type="ChEBI" id="CHEBI:30616"/>
    </ligand>
</feature>
<evidence type="ECO:0000256" key="2">
    <source>
        <dbReference type="ARBA" id="ARBA00022723"/>
    </source>
</evidence>
<comment type="catalytic activity">
    <reaction evidence="8 9">
        <text>D-ribose 5-phosphate + ATP = 5-phospho-alpha-D-ribose 1-diphosphate + AMP + H(+)</text>
        <dbReference type="Rhea" id="RHEA:15609"/>
        <dbReference type="ChEBI" id="CHEBI:15378"/>
        <dbReference type="ChEBI" id="CHEBI:30616"/>
        <dbReference type="ChEBI" id="CHEBI:58017"/>
        <dbReference type="ChEBI" id="CHEBI:78346"/>
        <dbReference type="ChEBI" id="CHEBI:456215"/>
        <dbReference type="EC" id="2.7.6.1"/>
    </reaction>
</comment>
<evidence type="ECO:0000313" key="12">
    <source>
        <dbReference type="Proteomes" id="UP000233654"/>
    </source>
</evidence>
<evidence type="ECO:0000256" key="1">
    <source>
        <dbReference type="ARBA" id="ARBA00022679"/>
    </source>
</evidence>
<dbReference type="InterPro" id="IPR037515">
    <property type="entry name" value="Rib-P_diPkinase_bac"/>
</dbReference>
<dbReference type="Pfam" id="PF14572">
    <property type="entry name" value="Pribosyl_synth"/>
    <property type="match status" value="1"/>
</dbReference>
<dbReference type="SUPFAM" id="SSF53271">
    <property type="entry name" value="PRTase-like"/>
    <property type="match status" value="1"/>
</dbReference>
<accession>A0A2N3G5W9</accession>
<evidence type="ECO:0000256" key="8">
    <source>
        <dbReference type="ARBA" id="ARBA00049535"/>
    </source>
</evidence>
<evidence type="ECO:0000256" key="4">
    <source>
        <dbReference type="ARBA" id="ARBA00022741"/>
    </source>
</evidence>
<proteinExistence type="inferred from homology"/>
<feature type="binding site" evidence="9">
    <location>
        <position position="215"/>
    </location>
    <ligand>
        <name>D-ribose 5-phosphate</name>
        <dbReference type="ChEBI" id="CHEBI:78346"/>
    </ligand>
</feature>
<dbReference type="InterPro" id="IPR000842">
    <property type="entry name" value="PRib_PP_synth_CS"/>
</dbReference>
<dbReference type="PANTHER" id="PTHR10210:SF41">
    <property type="entry name" value="RIBOSE-PHOSPHATE PYROPHOSPHOKINASE 1, CHLOROPLASTIC"/>
    <property type="match status" value="1"/>
</dbReference>
<dbReference type="GO" id="GO:0000287">
    <property type="term" value="F:magnesium ion binding"/>
    <property type="evidence" value="ECO:0007669"/>
    <property type="project" value="UniProtKB-UniRule"/>
</dbReference>
<dbReference type="SMART" id="SM01400">
    <property type="entry name" value="Pribosyltran_N"/>
    <property type="match status" value="1"/>
</dbReference>
<evidence type="ECO:0000259" key="10">
    <source>
        <dbReference type="Pfam" id="PF13793"/>
    </source>
</evidence>
<keyword evidence="7 9" id="KW-0460">Magnesium</keyword>
<comment type="function">
    <text evidence="9">Involved in the biosynthesis of the central metabolite phospho-alpha-D-ribosyl-1-pyrophosphate (PRPP) via the transfer of pyrophosphoryl group from ATP to 1-hydroxyl of ribose-5-phosphate (Rib-5-P).</text>
</comment>
<dbReference type="GO" id="GO:0005524">
    <property type="term" value="F:ATP binding"/>
    <property type="evidence" value="ECO:0007669"/>
    <property type="project" value="UniProtKB-KW"/>
</dbReference>
<keyword evidence="5 9" id="KW-0418">Kinase</keyword>
<organism evidence="11 12">
    <name type="scientific">Candidatus Anoxymicrobium japonicum</name>
    <dbReference type="NCBI Taxonomy" id="2013648"/>
    <lineage>
        <taxon>Bacteria</taxon>
        <taxon>Bacillati</taxon>
        <taxon>Actinomycetota</taxon>
        <taxon>Candidatus Geothermincolia</taxon>
        <taxon>Candidatus Geothermincolales</taxon>
        <taxon>Candidatus Anoxymicrobiaceae</taxon>
        <taxon>Candidatus Anoxymicrobium</taxon>
    </lineage>
</organism>
<feature type="domain" description="Ribose-phosphate pyrophosphokinase N-terminal" evidence="10">
    <location>
        <begin position="1"/>
        <end position="117"/>
    </location>
</feature>